<keyword evidence="3" id="KW-0472">Membrane</keyword>
<dbReference type="GO" id="GO:0016705">
    <property type="term" value="F:oxidoreductase activity, acting on paired donors, with incorporation or reduction of molecular oxygen"/>
    <property type="evidence" value="ECO:0007669"/>
    <property type="project" value="InterPro"/>
</dbReference>
<dbReference type="Pfam" id="PF00067">
    <property type="entry name" value="p450"/>
    <property type="match status" value="1"/>
</dbReference>
<dbReference type="InterPro" id="IPR036396">
    <property type="entry name" value="Cyt_P450_sf"/>
</dbReference>
<keyword evidence="2" id="KW-0408">Iron</keyword>
<dbReference type="OrthoDB" id="1470350at2759"/>
<name>A0A8K0L8M9_9PEZI</name>
<evidence type="ECO:0000313" key="4">
    <source>
        <dbReference type="EMBL" id="KAG8629500.1"/>
    </source>
</evidence>
<evidence type="ECO:0000256" key="2">
    <source>
        <dbReference type="PIRSR" id="PIRSR602401-1"/>
    </source>
</evidence>
<evidence type="ECO:0000256" key="1">
    <source>
        <dbReference type="ARBA" id="ARBA00010617"/>
    </source>
</evidence>
<dbReference type="InterPro" id="IPR002401">
    <property type="entry name" value="Cyt_P450_E_grp-I"/>
</dbReference>
<dbReference type="Proteomes" id="UP000809789">
    <property type="component" value="Unassembled WGS sequence"/>
</dbReference>
<dbReference type="GO" id="GO:0004497">
    <property type="term" value="F:monooxygenase activity"/>
    <property type="evidence" value="ECO:0007669"/>
    <property type="project" value="InterPro"/>
</dbReference>
<feature type="binding site" description="axial binding residue" evidence="2">
    <location>
        <position position="506"/>
    </location>
    <ligand>
        <name>heme</name>
        <dbReference type="ChEBI" id="CHEBI:30413"/>
    </ligand>
    <ligandPart>
        <name>Fe</name>
        <dbReference type="ChEBI" id="CHEBI:18248"/>
    </ligandPart>
</feature>
<keyword evidence="2" id="KW-0349">Heme</keyword>
<dbReference type="SUPFAM" id="SSF48264">
    <property type="entry name" value="Cytochrome P450"/>
    <property type="match status" value="1"/>
</dbReference>
<dbReference type="PRINTS" id="PR00385">
    <property type="entry name" value="P450"/>
</dbReference>
<proteinExistence type="inferred from homology"/>
<dbReference type="GO" id="GO:0005506">
    <property type="term" value="F:iron ion binding"/>
    <property type="evidence" value="ECO:0007669"/>
    <property type="project" value="InterPro"/>
</dbReference>
<sequence length="567" mass="63911">MRSKSNIAWTAMDKILRSVVTLPNTLFFTIAESWLLAKAAPRVLPQHSKSLAGYNVFVIALLLLIPFNTTTFLFYKLLIYNRLFSPLRSFPAPKTRQITKAWYQSTVSMRRGENFLRWASEDVNTEGVLLLRGALGIDVLLATGPKALQEILVTNTYDWEKPSRVRNFLRHVLGDGLIIVEGEQHKFQRKHVKPAFGFRQIKDLYPMMWKKAVAVTDAINQDIASNRVGSTEINSWASKITLDIIGIAGLGREFNTLKNSDDPLVQTYESLLEPTFERFLYFIARTLGPDKLVAKSPWRMNKIFSDNTASLRRITGDLVREKRQVMETGSDQHFDILSLLINSGDFSDDDLSDQLLTFLAAGHETTSSAFTWAVYLLSTHPDIQARLRQEVRTAFTPSLPEDLASTLERLPLLNGICSETLRLYPTVPVTVRRSNRPTTLLDRPIPAGTDVVISPWVTNRLPALWGKDADKFLPERWINPDGTPNNSGGAESNYAYLTFLQGPRSCIGINFAKAELRCLLAAFVGRFEWELDMRVEEVVPAGVITIKPRDGLRVKLKEVVPEKTEGS</sequence>
<comment type="similarity">
    <text evidence="1">Belongs to the cytochrome P450 family.</text>
</comment>
<evidence type="ECO:0000313" key="5">
    <source>
        <dbReference type="Proteomes" id="UP000809789"/>
    </source>
</evidence>
<comment type="caution">
    <text evidence="4">The sequence shown here is derived from an EMBL/GenBank/DDBJ whole genome shotgun (WGS) entry which is preliminary data.</text>
</comment>
<keyword evidence="5" id="KW-1185">Reference proteome</keyword>
<gene>
    <name evidence="4" type="ORF">KVT40_003365</name>
</gene>
<dbReference type="InterPro" id="IPR050121">
    <property type="entry name" value="Cytochrome_P450_monoxygenase"/>
</dbReference>
<comment type="cofactor">
    <cofactor evidence="2">
        <name>heme</name>
        <dbReference type="ChEBI" id="CHEBI:30413"/>
    </cofactor>
</comment>
<dbReference type="PRINTS" id="PR00463">
    <property type="entry name" value="EP450I"/>
</dbReference>
<dbReference type="EMBL" id="JAESVG020000003">
    <property type="protein sequence ID" value="KAG8629500.1"/>
    <property type="molecule type" value="Genomic_DNA"/>
</dbReference>
<dbReference type="GO" id="GO:0020037">
    <property type="term" value="F:heme binding"/>
    <property type="evidence" value="ECO:0007669"/>
    <property type="project" value="InterPro"/>
</dbReference>
<evidence type="ECO:0000256" key="3">
    <source>
        <dbReference type="SAM" id="Phobius"/>
    </source>
</evidence>
<accession>A0A8K0L8M9</accession>
<keyword evidence="3" id="KW-1133">Transmembrane helix</keyword>
<feature type="transmembrane region" description="Helical" evidence="3">
    <location>
        <begin position="57"/>
        <end position="78"/>
    </location>
</feature>
<reference evidence="4" key="1">
    <citation type="submission" date="2021-07" db="EMBL/GenBank/DDBJ databases">
        <title>Elsinoe batatas strain:CRI-CJ2 Genome sequencing and assembly.</title>
        <authorList>
            <person name="Huang L."/>
        </authorList>
    </citation>
    <scope>NUCLEOTIDE SEQUENCE</scope>
    <source>
        <strain evidence="4">CRI-CJ2</strain>
    </source>
</reference>
<dbReference type="Gene3D" id="1.10.630.10">
    <property type="entry name" value="Cytochrome P450"/>
    <property type="match status" value="1"/>
</dbReference>
<dbReference type="FunFam" id="1.10.630.10:FF:000051">
    <property type="entry name" value="Cytochrome P450 monooxygenase (Fum15)"/>
    <property type="match status" value="1"/>
</dbReference>
<dbReference type="PANTHER" id="PTHR24305">
    <property type="entry name" value="CYTOCHROME P450"/>
    <property type="match status" value="1"/>
</dbReference>
<organism evidence="4 5">
    <name type="scientific">Elsinoe batatas</name>
    <dbReference type="NCBI Taxonomy" id="2601811"/>
    <lineage>
        <taxon>Eukaryota</taxon>
        <taxon>Fungi</taxon>
        <taxon>Dikarya</taxon>
        <taxon>Ascomycota</taxon>
        <taxon>Pezizomycotina</taxon>
        <taxon>Dothideomycetes</taxon>
        <taxon>Dothideomycetidae</taxon>
        <taxon>Myriangiales</taxon>
        <taxon>Elsinoaceae</taxon>
        <taxon>Elsinoe</taxon>
    </lineage>
</organism>
<protein>
    <recommendedName>
        <fullName evidence="6">Cytochrome P450 monooxygenase</fullName>
    </recommendedName>
</protein>
<keyword evidence="2" id="KW-0479">Metal-binding</keyword>
<dbReference type="AlphaFoldDB" id="A0A8K0L8M9"/>
<evidence type="ECO:0008006" key="6">
    <source>
        <dbReference type="Google" id="ProtNLM"/>
    </source>
</evidence>
<feature type="transmembrane region" description="Helical" evidence="3">
    <location>
        <begin position="20"/>
        <end position="37"/>
    </location>
</feature>
<dbReference type="CDD" id="cd11069">
    <property type="entry name" value="CYP_FUM15-like"/>
    <property type="match status" value="1"/>
</dbReference>
<dbReference type="PANTHER" id="PTHR24305:SF166">
    <property type="entry name" value="CYTOCHROME P450 12A4, MITOCHONDRIAL-RELATED"/>
    <property type="match status" value="1"/>
</dbReference>
<dbReference type="InterPro" id="IPR001128">
    <property type="entry name" value="Cyt_P450"/>
</dbReference>
<keyword evidence="3" id="KW-0812">Transmembrane</keyword>